<evidence type="ECO:0000313" key="2">
    <source>
        <dbReference type="EMBL" id="PRP76341.1"/>
    </source>
</evidence>
<protein>
    <submittedName>
        <fullName evidence="2">Uncharacterized protein</fullName>
    </submittedName>
</protein>
<gene>
    <name evidence="2" type="ORF">PROFUN_14464</name>
</gene>
<dbReference type="AlphaFoldDB" id="A0A2P6MXA7"/>
<comment type="caution">
    <text evidence="2">The sequence shown here is derived from an EMBL/GenBank/DDBJ whole genome shotgun (WGS) entry which is preliminary data.</text>
</comment>
<reference evidence="2 3" key="1">
    <citation type="journal article" date="2018" name="Genome Biol. Evol.">
        <title>Multiple Roots of Fruiting Body Formation in Amoebozoa.</title>
        <authorList>
            <person name="Hillmann F."/>
            <person name="Forbes G."/>
            <person name="Novohradska S."/>
            <person name="Ferling I."/>
            <person name="Riege K."/>
            <person name="Groth M."/>
            <person name="Westermann M."/>
            <person name="Marz M."/>
            <person name="Spaller T."/>
            <person name="Winckler T."/>
            <person name="Schaap P."/>
            <person name="Glockner G."/>
        </authorList>
    </citation>
    <scope>NUCLEOTIDE SEQUENCE [LARGE SCALE GENOMIC DNA]</scope>
    <source>
        <strain evidence="2 3">Jena</strain>
    </source>
</reference>
<feature type="region of interest" description="Disordered" evidence="1">
    <location>
        <begin position="1"/>
        <end position="90"/>
    </location>
</feature>
<dbReference type="EMBL" id="MDYQ01000335">
    <property type="protein sequence ID" value="PRP76341.1"/>
    <property type="molecule type" value="Genomic_DNA"/>
</dbReference>
<sequence length="154" mass="17361">MNRGDNAQRDPSPPAQNKRREVRVDSTQNRSYSPPSDEEDTPPSRMASKQRKDVQTIDQRITHLSPKGQTNRVQPTPDDRPNIVKPERRDLSEIISNQTASHTSELGGSLLLQEAAQRARWTHLQRSSNRTSTERETKGGGPTSPLRAPHPDRQ</sequence>
<keyword evidence="3" id="KW-1185">Reference proteome</keyword>
<accession>A0A2P6MXA7</accession>
<organism evidence="2 3">
    <name type="scientific">Planoprotostelium fungivorum</name>
    <dbReference type="NCBI Taxonomy" id="1890364"/>
    <lineage>
        <taxon>Eukaryota</taxon>
        <taxon>Amoebozoa</taxon>
        <taxon>Evosea</taxon>
        <taxon>Variosea</taxon>
        <taxon>Cavosteliida</taxon>
        <taxon>Cavosteliaceae</taxon>
        <taxon>Planoprotostelium</taxon>
    </lineage>
</organism>
<feature type="region of interest" description="Disordered" evidence="1">
    <location>
        <begin position="117"/>
        <end position="154"/>
    </location>
</feature>
<evidence type="ECO:0000313" key="3">
    <source>
        <dbReference type="Proteomes" id="UP000241769"/>
    </source>
</evidence>
<dbReference type="Proteomes" id="UP000241769">
    <property type="component" value="Unassembled WGS sequence"/>
</dbReference>
<dbReference type="InParanoid" id="A0A2P6MXA7"/>
<name>A0A2P6MXA7_9EUKA</name>
<proteinExistence type="predicted"/>
<feature type="compositionally biased region" description="Basic and acidic residues" evidence="1">
    <location>
        <begin position="77"/>
        <end position="90"/>
    </location>
</feature>
<evidence type="ECO:0000256" key="1">
    <source>
        <dbReference type="SAM" id="MobiDB-lite"/>
    </source>
</evidence>